<keyword evidence="3" id="KW-1185">Reference proteome</keyword>
<feature type="domain" description="DSBA-like thioredoxin" evidence="1">
    <location>
        <begin position="10"/>
        <end position="206"/>
    </location>
</feature>
<dbReference type="STRING" id="1515439.SAMN06265784_11687"/>
<evidence type="ECO:0000313" key="3">
    <source>
        <dbReference type="Proteomes" id="UP000193228"/>
    </source>
</evidence>
<dbReference type="InterPro" id="IPR001853">
    <property type="entry name" value="DSBA-like_thioredoxin_dom"/>
</dbReference>
<dbReference type="InterPro" id="IPR036249">
    <property type="entry name" value="Thioredoxin-like_sf"/>
</dbReference>
<accession>A0A1X7M2M8</accession>
<evidence type="ECO:0000313" key="2">
    <source>
        <dbReference type="EMBL" id="SMG60436.1"/>
    </source>
</evidence>
<proteinExistence type="predicted"/>
<gene>
    <name evidence="2" type="ORF">SAMN06265784_11687</name>
</gene>
<keyword evidence="2" id="KW-0413">Isomerase</keyword>
<dbReference type="GO" id="GO:0016491">
    <property type="term" value="F:oxidoreductase activity"/>
    <property type="evidence" value="ECO:0007669"/>
    <property type="project" value="InterPro"/>
</dbReference>
<dbReference type="GO" id="GO:0016853">
    <property type="term" value="F:isomerase activity"/>
    <property type="evidence" value="ECO:0007669"/>
    <property type="project" value="UniProtKB-KW"/>
</dbReference>
<name>A0A1X7M2M8_9BURK</name>
<protein>
    <submittedName>
        <fullName evidence="2">Predicted dithiol-disulfide isomerase, DsbA family</fullName>
    </submittedName>
</protein>
<dbReference type="PANTHER" id="PTHR13887:SF41">
    <property type="entry name" value="THIOREDOXIN SUPERFAMILY PROTEIN"/>
    <property type="match status" value="1"/>
</dbReference>
<dbReference type="RefSeq" id="WP_085489331.1">
    <property type="nucleotide sequence ID" value="NZ_FXAT01000016.1"/>
</dbReference>
<evidence type="ECO:0000259" key="1">
    <source>
        <dbReference type="Pfam" id="PF01323"/>
    </source>
</evidence>
<dbReference type="SUPFAM" id="SSF52833">
    <property type="entry name" value="Thioredoxin-like"/>
    <property type="match status" value="1"/>
</dbReference>
<dbReference type="Gene3D" id="3.40.30.10">
    <property type="entry name" value="Glutaredoxin"/>
    <property type="match status" value="1"/>
</dbReference>
<dbReference type="Pfam" id="PF01323">
    <property type="entry name" value="DSBA"/>
    <property type="match status" value="1"/>
</dbReference>
<dbReference type="OrthoDB" id="9799122at2"/>
<dbReference type="CDD" id="cd03024">
    <property type="entry name" value="DsbA_FrnE"/>
    <property type="match status" value="1"/>
</dbReference>
<dbReference type="EMBL" id="FXAT01000016">
    <property type="protein sequence ID" value="SMG60436.1"/>
    <property type="molecule type" value="Genomic_DNA"/>
</dbReference>
<reference evidence="3" key="1">
    <citation type="submission" date="2017-04" db="EMBL/GenBank/DDBJ databases">
        <authorList>
            <person name="Varghese N."/>
            <person name="Submissions S."/>
        </authorList>
    </citation>
    <scope>NUCLEOTIDE SEQUENCE [LARGE SCALE GENOMIC DNA]</scope>
    <source>
        <strain evidence="3">LMG 29540</strain>
    </source>
</reference>
<dbReference type="AlphaFoldDB" id="A0A1X7M2M8"/>
<sequence>MEPLEIRITHDFICPWCWIGETKLEEAIAAEGASENVKYVFVPYELNPDMPQEGRDRKAYRTAKFGSWARSQAMDAHVADEGRLHGLSFDYEKVKRTPNTMAAHRLVWFAQHEGRDARALVHAIFRAYFTEGRDIGDRGVLTDIAASVGLDRARVNELFASQDGYAQVRKLEAASALASIHAVPYVKLGSEVVSGAQPVPVFRRALRVAMNGDAEPRIAAS</sequence>
<dbReference type="PANTHER" id="PTHR13887">
    <property type="entry name" value="GLUTATHIONE S-TRANSFERASE KAPPA"/>
    <property type="match status" value="1"/>
</dbReference>
<organism evidence="2 3">
    <name type="scientific">Paraburkholderia susongensis</name>
    <dbReference type="NCBI Taxonomy" id="1515439"/>
    <lineage>
        <taxon>Bacteria</taxon>
        <taxon>Pseudomonadati</taxon>
        <taxon>Pseudomonadota</taxon>
        <taxon>Betaproteobacteria</taxon>
        <taxon>Burkholderiales</taxon>
        <taxon>Burkholderiaceae</taxon>
        <taxon>Paraburkholderia</taxon>
    </lineage>
</organism>
<dbReference type="Proteomes" id="UP000193228">
    <property type="component" value="Unassembled WGS sequence"/>
</dbReference>